<dbReference type="GeneID" id="116225158"/>
<keyword evidence="10" id="KW-0333">Golgi apparatus</keyword>
<dbReference type="RefSeq" id="XP_031442854.1">
    <property type="nucleotide sequence ID" value="XM_031586994.1"/>
</dbReference>
<comment type="function">
    <text evidence="13">Exerts an anti-apoptotic effect in the immune system and is involved in responses to infections.</text>
</comment>
<keyword evidence="7" id="KW-0677">Repeat</keyword>
<dbReference type="InterPro" id="IPR006703">
    <property type="entry name" value="G_AIG1"/>
</dbReference>
<evidence type="ECO:0000256" key="5">
    <source>
        <dbReference type="ARBA" id="ARBA00008535"/>
    </source>
</evidence>
<name>A0A6P8GUL8_CLUHA</name>
<organism evidence="17 18">
    <name type="scientific">Clupea harengus</name>
    <name type="common">Atlantic herring</name>
    <dbReference type="NCBI Taxonomy" id="7950"/>
    <lineage>
        <taxon>Eukaryota</taxon>
        <taxon>Metazoa</taxon>
        <taxon>Chordata</taxon>
        <taxon>Craniata</taxon>
        <taxon>Vertebrata</taxon>
        <taxon>Euteleostomi</taxon>
        <taxon>Actinopterygii</taxon>
        <taxon>Neopterygii</taxon>
        <taxon>Teleostei</taxon>
        <taxon>Clupei</taxon>
        <taxon>Clupeiformes</taxon>
        <taxon>Clupeoidei</taxon>
        <taxon>Clupeidae</taxon>
        <taxon>Clupea</taxon>
    </lineage>
</organism>
<dbReference type="Gene3D" id="3.40.50.300">
    <property type="entry name" value="P-loop containing nucleotide triphosphate hydrolases"/>
    <property type="match status" value="1"/>
</dbReference>
<evidence type="ECO:0000259" key="16">
    <source>
        <dbReference type="PROSITE" id="PS51720"/>
    </source>
</evidence>
<protein>
    <recommendedName>
        <fullName evidence="14">GTPase IMAP family member 8</fullName>
    </recommendedName>
    <alternativeName>
        <fullName evidence="15">Immune-associated nucleotide-binding protein 9</fullName>
    </alternativeName>
</protein>
<dbReference type="Pfam" id="PF04548">
    <property type="entry name" value="AIG1"/>
    <property type="match status" value="1"/>
</dbReference>
<comment type="similarity">
    <text evidence="5">Belongs to the TRAFAC class TrmE-Era-EngA-EngB-Septin-like GTPase superfamily. AIG1/Toc34/Toc159-like paraseptin GTPase family. IAN subfamily.</text>
</comment>
<evidence type="ECO:0000313" key="17">
    <source>
        <dbReference type="Proteomes" id="UP000515152"/>
    </source>
</evidence>
<proteinExistence type="inferred from homology"/>
<evidence type="ECO:0000256" key="8">
    <source>
        <dbReference type="ARBA" id="ARBA00022741"/>
    </source>
</evidence>
<dbReference type="GO" id="GO:0005794">
    <property type="term" value="C:Golgi apparatus"/>
    <property type="evidence" value="ECO:0007669"/>
    <property type="project" value="UniProtKB-SubCell"/>
</dbReference>
<evidence type="ECO:0000256" key="12">
    <source>
        <dbReference type="ARBA" id="ARBA00023134"/>
    </source>
</evidence>
<dbReference type="GO" id="GO:0005525">
    <property type="term" value="F:GTP binding"/>
    <property type="evidence" value="ECO:0007669"/>
    <property type="project" value="UniProtKB-KW"/>
</dbReference>
<dbReference type="InterPro" id="IPR045058">
    <property type="entry name" value="GIMA/IAN/Toc"/>
</dbReference>
<dbReference type="OrthoDB" id="8954335at2759"/>
<keyword evidence="9" id="KW-0256">Endoplasmic reticulum</keyword>
<evidence type="ECO:0000256" key="13">
    <source>
        <dbReference type="ARBA" id="ARBA00056809"/>
    </source>
</evidence>
<evidence type="ECO:0000256" key="10">
    <source>
        <dbReference type="ARBA" id="ARBA00023034"/>
    </source>
</evidence>
<evidence type="ECO:0000256" key="14">
    <source>
        <dbReference type="ARBA" id="ARBA00073539"/>
    </source>
</evidence>
<dbReference type="SUPFAM" id="SSF52540">
    <property type="entry name" value="P-loop containing nucleoside triphosphate hydrolases"/>
    <property type="match status" value="1"/>
</dbReference>
<keyword evidence="6" id="KW-0963">Cytoplasm</keyword>
<comment type="subcellular location">
    <subcellularLocation>
        <location evidence="3">Cytoplasm</location>
        <location evidence="3">Cytosol</location>
    </subcellularLocation>
    <subcellularLocation>
        <location evidence="2">Endoplasmic reticulum</location>
    </subcellularLocation>
    <subcellularLocation>
        <location evidence="4">Golgi apparatus</location>
    </subcellularLocation>
    <subcellularLocation>
        <location evidence="1">Mitochondrion</location>
    </subcellularLocation>
</comment>
<dbReference type="PROSITE" id="PS51720">
    <property type="entry name" value="G_AIG1"/>
    <property type="match status" value="1"/>
</dbReference>
<dbReference type="GO" id="GO:0005829">
    <property type="term" value="C:cytosol"/>
    <property type="evidence" value="ECO:0007669"/>
    <property type="project" value="UniProtKB-SubCell"/>
</dbReference>
<keyword evidence="8" id="KW-0547">Nucleotide-binding</keyword>
<dbReference type="InterPro" id="IPR027417">
    <property type="entry name" value="P-loop_NTPase"/>
</dbReference>
<evidence type="ECO:0000256" key="6">
    <source>
        <dbReference type="ARBA" id="ARBA00022490"/>
    </source>
</evidence>
<evidence type="ECO:0000256" key="4">
    <source>
        <dbReference type="ARBA" id="ARBA00004555"/>
    </source>
</evidence>
<evidence type="ECO:0000256" key="3">
    <source>
        <dbReference type="ARBA" id="ARBA00004514"/>
    </source>
</evidence>
<keyword evidence="11" id="KW-0496">Mitochondrion</keyword>
<accession>A0A6P8GUL8</accession>
<dbReference type="PANTHER" id="PTHR10903">
    <property type="entry name" value="GTPASE, IMAP FAMILY MEMBER-RELATED"/>
    <property type="match status" value="1"/>
</dbReference>
<keyword evidence="12" id="KW-0342">GTP-binding</keyword>
<evidence type="ECO:0000256" key="1">
    <source>
        <dbReference type="ARBA" id="ARBA00004173"/>
    </source>
</evidence>
<evidence type="ECO:0000313" key="18">
    <source>
        <dbReference type="RefSeq" id="XP_031442854.1"/>
    </source>
</evidence>
<feature type="domain" description="AIG1-type G" evidence="16">
    <location>
        <begin position="11"/>
        <end position="197"/>
    </location>
</feature>
<reference evidence="18" key="1">
    <citation type="submission" date="2025-08" db="UniProtKB">
        <authorList>
            <consortium name="RefSeq"/>
        </authorList>
    </citation>
    <scope>IDENTIFICATION</scope>
</reference>
<dbReference type="FunFam" id="3.40.50.300:FF:000536">
    <property type="entry name" value="GTPase IMAP family member 8"/>
    <property type="match status" value="1"/>
</dbReference>
<evidence type="ECO:0000256" key="7">
    <source>
        <dbReference type="ARBA" id="ARBA00022737"/>
    </source>
</evidence>
<dbReference type="GO" id="GO:0005783">
    <property type="term" value="C:endoplasmic reticulum"/>
    <property type="evidence" value="ECO:0007669"/>
    <property type="project" value="UniProtKB-SubCell"/>
</dbReference>
<sequence length="197" mass="22015">MFLCAGDQQKSQQLTLVLLGESGSGKSASGNTILGMKVFTSKPSSMPVTTECEMQTKSFCGTVVRVIDTPDFFDDTLEMQSRDILTCRKLCEGGLCVYLLVIQIGRFTEGEIGILERLEKALETTVRDRAIILFTNGDDLKSKIDDFVRNTNRFLQQVIDKCSGRYQVIDSPRREAEKQVKELMGKIADLVQKTDKV</sequence>
<evidence type="ECO:0000256" key="2">
    <source>
        <dbReference type="ARBA" id="ARBA00004240"/>
    </source>
</evidence>
<dbReference type="Proteomes" id="UP000515152">
    <property type="component" value="Chromosome 20"/>
</dbReference>
<keyword evidence="17" id="KW-1185">Reference proteome</keyword>
<dbReference type="GO" id="GO:0005739">
    <property type="term" value="C:mitochondrion"/>
    <property type="evidence" value="ECO:0007669"/>
    <property type="project" value="UniProtKB-SubCell"/>
</dbReference>
<dbReference type="AlphaFoldDB" id="A0A6P8GUL8"/>
<evidence type="ECO:0000256" key="11">
    <source>
        <dbReference type="ARBA" id="ARBA00023128"/>
    </source>
</evidence>
<gene>
    <name evidence="18" type="primary">LOC116225158</name>
</gene>
<evidence type="ECO:0000256" key="9">
    <source>
        <dbReference type="ARBA" id="ARBA00022824"/>
    </source>
</evidence>
<evidence type="ECO:0000256" key="15">
    <source>
        <dbReference type="ARBA" id="ARBA00077278"/>
    </source>
</evidence>
<dbReference type="PANTHER" id="PTHR10903:SF188">
    <property type="entry name" value="GTPASE IMAP FAMILY MEMBER 2-LIKE-RELATED"/>
    <property type="match status" value="1"/>
</dbReference>
<dbReference type="KEGG" id="char:116225158"/>